<dbReference type="EMBL" id="JASAOG010000034">
    <property type="protein sequence ID" value="KAK0060719.1"/>
    <property type="molecule type" value="Genomic_DNA"/>
</dbReference>
<comment type="caution">
    <text evidence="1">The sequence shown here is derived from an EMBL/GenBank/DDBJ whole genome shotgun (WGS) entry which is preliminary data.</text>
</comment>
<keyword evidence="2" id="KW-1185">Reference proteome</keyword>
<protein>
    <submittedName>
        <fullName evidence="1">Uncharacterized protein</fullName>
    </submittedName>
</protein>
<proteinExistence type="predicted"/>
<sequence length="185" mass="20896">MGRLPTCLCHGTSTYVFMSWDVYLRVYVMGRLPTCLCHGTSTYVFMSWDVYLRVYVMGRLPTCLCHGTSTYVFMSWDVYLRVYVMGRLPTCLCHGTSTYVFMPPCENTRQNYTKGKLLIYMRVRGVVDERGPSLGAGIVDTSHSFGIPALVNSSALGPDRDAQARCRLRLSYLIKPIAIANTSWV</sequence>
<gene>
    <name evidence="1" type="ORF">Bpfe_009907</name>
</gene>
<evidence type="ECO:0000313" key="2">
    <source>
        <dbReference type="Proteomes" id="UP001233172"/>
    </source>
</evidence>
<reference evidence="1" key="2">
    <citation type="submission" date="2023-04" db="EMBL/GenBank/DDBJ databases">
        <authorList>
            <person name="Bu L."/>
            <person name="Lu L."/>
            <person name="Laidemitt M.R."/>
            <person name="Zhang S.M."/>
            <person name="Mutuku M."/>
            <person name="Mkoji G."/>
            <person name="Steinauer M."/>
            <person name="Loker E.S."/>
        </authorList>
    </citation>
    <scope>NUCLEOTIDE SEQUENCE</scope>
    <source>
        <strain evidence="1">KasaAsao</strain>
        <tissue evidence="1">Whole Snail</tissue>
    </source>
</reference>
<reference evidence="1" key="1">
    <citation type="journal article" date="2023" name="PLoS Negl. Trop. Dis.">
        <title>A genome sequence for Biomphalaria pfeifferi, the major vector snail for the human-infecting parasite Schistosoma mansoni.</title>
        <authorList>
            <person name="Bu L."/>
            <person name="Lu L."/>
            <person name="Laidemitt M.R."/>
            <person name="Zhang S.M."/>
            <person name="Mutuku M."/>
            <person name="Mkoji G."/>
            <person name="Steinauer M."/>
            <person name="Loker E.S."/>
        </authorList>
    </citation>
    <scope>NUCLEOTIDE SEQUENCE</scope>
    <source>
        <strain evidence="1">KasaAsao</strain>
    </source>
</reference>
<organism evidence="1 2">
    <name type="scientific">Biomphalaria pfeifferi</name>
    <name type="common">Bloodfluke planorb</name>
    <name type="synonym">Freshwater snail</name>
    <dbReference type="NCBI Taxonomy" id="112525"/>
    <lineage>
        <taxon>Eukaryota</taxon>
        <taxon>Metazoa</taxon>
        <taxon>Spiralia</taxon>
        <taxon>Lophotrochozoa</taxon>
        <taxon>Mollusca</taxon>
        <taxon>Gastropoda</taxon>
        <taxon>Heterobranchia</taxon>
        <taxon>Euthyneura</taxon>
        <taxon>Panpulmonata</taxon>
        <taxon>Hygrophila</taxon>
        <taxon>Lymnaeoidea</taxon>
        <taxon>Planorbidae</taxon>
        <taxon>Biomphalaria</taxon>
    </lineage>
</organism>
<dbReference type="Proteomes" id="UP001233172">
    <property type="component" value="Unassembled WGS sequence"/>
</dbReference>
<dbReference type="AlphaFoldDB" id="A0AAD8BTU3"/>
<accession>A0AAD8BTU3</accession>
<evidence type="ECO:0000313" key="1">
    <source>
        <dbReference type="EMBL" id="KAK0060719.1"/>
    </source>
</evidence>
<name>A0AAD8BTU3_BIOPF</name>